<dbReference type="EMBL" id="UZAI01017801">
    <property type="protein sequence ID" value="VDP29730.1"/>
    <property type="molecule type" value="Genomic_DNA"/>
</dbReference>
<feature type="domain" description="MRNA cap 0 methyltransferase" evidence="11">
    <location>
        <begin position="32"/>
        <end position="370"/>
    </location>
</feature>
<dbReference type="InterPro" id="IPR004971">
    <property type="entry name" value="mRNA_G-N7_MeTrfase_dom"/>
</dbReference>
<dbReference type="PANTHER" id="PTHR12189:SF2">
    <property type="entry name" value="MRNA CAP GUANINE-N7 METHYLTRANSFERASE"/>
    <property type="match status" value="1"/>
</dbReference>
<dbReference type="EC" id="2.1.1.56" evidence="10"/>
<comment type="catalytic activity">
    <reaction evidence="9">
        <text>a 5'-end (5'-triphosphoguanosine)-ribonucleoside in mRNA + S-adenosyl-L-methionine = a 5'-end (N(7)-methyl 5'-triphosphoguanosine)-ribonucleoside in mRNA + S-adenosyl-L-homocysteine</text>
        <dbReference type="Rhea" id="RHEA:67008"/>
        <dbReference type="Rhea" id="RHEA-COMP:17166"/>
        <dbReference type="Rhea" id="RHEA-COMP:17167"/>
        <dbReference type="ChEBI" id="CHEBI:57856"/>
        <dbReference type="ChEBI" id="CHEBI:59789"/>
        <dbReference type="ChEBI" id="CHEBI:156461"/>
        <dbReference type="ChEBI" id="CHEBI:167617"/>
        <dbReference type="EC" id="2.1.1.56"/>
    </reaction>
</comment>
<dbReference type="PANTHER" id="PTHR12189">
    <property type="entry name" value="MRNA GUANINE-7- METHYLTRANSFERASE"/>
    <property type="match status" value="1"/>
</dbReference>
<evidence type="ECO:0000256" key="1">
    <source>
        <dbReference type="ARBA" id="ARBA00004123"/>
    </source>
</evidence>
<keyword evidence="8 10" id="KW-0539">Nucleus</keyword>
<comment type="similarity">
    <text evidence="10">Belongs to the class I-like SAM-binding methyltransferase superfamily. mRNA cap 0 methyltransferase family.</text>
</comment>
<dbReference type="GO" id="GO:0004482">
    <property type="term" value="F:mRNA 5'-cap (guanine-N7-)-methyltransferase activity"/>
    <property type="evidence" value="ECO:0007669"/>
    <property type="project" value="UniProtKB-EC"/>
</dbReference>
<protein>
    <recommendedName>
        <fullName evidence="10">mRNA cap guanine-N(7) methyltransferase</fullName>
        <ecNumber evidence="10">2.1.1.56</ecNumber>
    </recommendedName>
    <alternativeName>
        <fullName evidence="10">mRNA (guanine-N(7))-methyltransferase</fullName>
    </alternativeName>
    <alternativeName>
        <fullName evidence="10">mRNA cap methyltransferase</fullName>
    </alternativeName>
</protein>
<keyword evidence="5 10" id="KW-0949">S-adenosyl-L-methionine</keyword>
<sequence length="374" mass="43033">MAEISNRKDVIRFYDEAARNDENNSHIKRRETRIFYLRNFNNWMKSVFISKSLQSLDVPSNRARILDLCCGKGGDQLKWLRGGVQHVTFVDLSNESIEVCRHRYEQLCRNKRSVFTADFFVADCSEAVLPQVLPSGVLYDLVSCQFALHYAFESITQARRILSNISSLLQENGFFIATIPNAYELLRRATEALKKHVQKQVLESEIKEIKFGNPVYSVTFPEASFSISRITTQTNDAVELTFPLFGAKYNFFLDGVVNCPEFVVYPPLLDRLAADYGLVPVHEPISFAKNFYSTLRNRSSPQDPKDLLKRMEALEPWHKSNNYPCSNDDEYIHLIDHQNSLHNNSCSYGTLSKSDWEVTSMYSLLAYKKKTNKV</sequence>
<reference evidence="12 13" key="1">
    <citation type="submission" date="2018-11" db="EMBL/GenBank/DDBJ databases">
        <authorList>
            <consortium name="Pathogen Informatics"/>
        </authorList>
    </citation>
    <scope>NUCLEOTIDE SEQUENCE [LARGE SCALE GENOMIC DNA]</scope>
    <source>
        <strain evidence="12 13">Zambia</strain>
    </source>
</reference>
<evidence type="ECO:0000256" key="4">
    <source>
        <dbReference type="ARBA" id="ARBA00022679"/>
    </source>
</evidence>
<dbReference type="Proteomes" id="UP000277204">
    <property type="component" value="Unassembled WGS sequence"/>
</dbReference>
<evidence type="ECO:0000256" key="9">
    <source>
        <dbReference type="ARBA" id="ARBA00044712"/>
    </source>
</evidence>
<dbReference type="GO" id="GO:0005634">
    <property type="term" value="C:nucleus"/>
    <property type="evidence" value="ECO:0007669"/>
    <property type="project" value="UniProtKB-SubCell"/>
</dbReference>
<organism evidence="12 13">
    <name type="scientific">Schistosoma margrebowiei</name>
    <dbReference type="NCBI Taxonomy" id="48269"/>
    <lineage>
        <taxon>Eukaryota</taxon>
        <taxon>Metazoa</taxon>
        <taxon>Spiralia</taxon>
        <taxon>Lophotrochozoa</taxon>
        <taxon>Platyhelminthes</taxon>
        <taxon>Trematoda</taxon>
        <taxon>Digenea</taxon>
        <taxon>Strigeidida</taxon>
        <taxon>Schistosomatoidea</taxon>
        <taxon>Schistosomatidae</taxon>
        <taxon>Schistosoma</taxon>
    </lineage>
</organism>
<dbReference type="GO" id="GO:0003723">
    <property type="term" value="F:RNA binding"/>
    <property type="evidence" value="ECO:0007669"/>
    <property type="project" value="UniProtKB-KW"/>
</dbReference>
<dbReference type="Pfam" id="PF03291">
    <property type="entry name" value="mRNA_G-N7_MeTrfase"/>
    <property type="match status" value="1"/>
</dbReference>
<evidence type="ECO:0000256" key="2">
    <source>
        <dbReference type="ARBA" id="ARBA00022603"/>
    </source>
</evidence>
<dbReference type="PROSITE" id="PS51562">
    <property type="entry name" value="RNA_CAP0_MT"/>
    <property type="match status" value="1"/>
</dbReference>
<dbReference type="STRING" id="48269.A0A183MS94"/>
<dbReference type="AlphaFoldDB" id="A0A183MS94"/>
<keyword evidence="13" id="KW-1185">Reference proteome</keyword>
<evidence type="ECO:0000313" key="12">
    <source>
        <dbReference type="EMBL" id="VDP29730.1"/>
    </source>
</evidence>
<keyword evidence="6 10" id="KW-0694">RNA-binding</keyword>
<evidence type="ECO:0000256" key="5">
    <source>
        <dbReference type="ARBA" id="ARBA00022691"/>
    </source>
</evidence>
<keyword evidence="7 10" id="KW-0506">mRNA capping</keyword>
<dbReference type="CDD" id="cd02440">
    <property type="entry name" value="AdoMet_MTases"/>
    <property type="match status" value="1"/>
</dbReference>
<dbReference type="Gene3D" id="3.40.50.150">
    <property type="entry name" value="Vaccinia Virus protein VP39"/>
    <property type="match status" value="1"/>
</dbReference>
<dbReference type="PIRSF" id="PIRSF028762">
    <property type="entry name" value="ABD1"/>
    <property type="match status" value="1"/>
</dbReference>
<evidence type="ECO:0000313" key="13">
    <source>
        <dbReference type="Proteomes" id="UP000277204"/>
    </source>
</evidence>
<evidence type="ECO:0000256" key="6">
    <source>
        <dbReference type="ARBA" id="ARBA00022884"/>
    </source>
</evidence>
<keyword evidence="2 10" id="KW-0489">Methyltransferase</keyword>
<evidence type="ECO:0000256" key="7">
    <source>
        <dbReference type="ARBA" id="ARBA00023042"/>
    </source>
</evidence>
<evidence type="ECO:0000256" key="3">
    <source>
        <dbReference type="ARBA" id="ARBA00022664"/>
    </source>
</evidence>
<name>A0A183MS94_9TREM</name>
<dbReference type="InterPro" id="IPR029063">
    <property type="entry name" value="SAM-dependent_MTases_sf"/>
</dbReference>
<comment type="subcellular location">
    <subcellularLocation>
        <location evidence="1 10">Nucleus</location>
    </subcellularLocation>
</comment>
<gene>
    <name evidence="12" type="ORF">SMRZ_LOCUS18922</name>
</gene>
<proteinExistence type="inferred from homology"/>
<evidence type="ECO:0000256" key="10">
    <source>
        <dbReference type="PIRNR" id="PIRNR028762"/>
    </source>
</evidence>
<accession>A0A183MS94</accession>
<dbReference type="SUPFAM" id="SSF53335">
    <property type="entry name" value="S-adenosyl-L-methionine-dependent methyltransferases"/>
    <property type="match status" value="1"/>
</dbReference>
<keyword evidence="3 10" id="KW-0507">mRNA processing</keyword>
<dbReference type="InterPro" id="IPR016899">
    <property type="entry name" value="mRNA_G-N7_MeTrfase_euk"/>
</dbReference>
<evidence type="ECO:0000256" key="8">
    <source>
        <dbReference type="ARBA" id="ARBA00023242"/>
    </source>
</evidence>
<keyword evidence="4 10" id="KW-0808">Transferase</keyword>
<dbReference type="InterPro" id="IPR039753">
    <property type="entry name" value="RG7MT1"/>
</dbReference>
<evidence type="ECO:0000259" key="11">
    <source>
        <dbReference type="PROSITE" id="PS51562"/>
    </source>
</evidence>